<protein>
    <submittedName>
        <fullName evidence="2">Uncharacterized protein</fullName>
    </submittedName>
</protein>
<organism evidence="2 3">
    <name type="scientific">Polarella glacialis</name>
    <name type="common">Dinoflagellate</name>
    <dbReference type="NCBI Taxonomy" id="89957"/>
    <lineage>
        <taxon>Eukaryota</taxon>
        <taxon>Sar</taxon>
        <taxon>Alveolata</taxon>
        <taxon>Dinophyceae</taxon>
        <taxon>Suessiales</taxon>
        <taxon>Suessiaceae</taxon>
        <taxon>Polarella</taxon>
    </lineage>
</organism>
<sequence length="250" mass="26697">MAPRLGDRRWWLQALLAIVPGLAGATNIASCDIGDLYSVAIGDAVKFCVFLSTTPPRKMVFEVKVEEYAELLLQGSEQFINATSTQPMYTWVAITQKKDALPLNCASGGDMANRSSLVSCPQIYATPDRVAPLVNLVVNLREGQISSFAWDNGCVGCGPSSCMKGSNSLDMQSGVAGNSQFEQGTCGQKIGSCAGKDKVCSLKIFVTWAGTDRNGRNLVSAGLRLSKLSGATLGSLYDSMQTDYNQVVSR</sequence>
<gene>
    <name evidence="2" type="ORF">PGLA1383_LOCUS22512</name>
</gene>
<reference evidence="2" key="1">
    <citation type="submission" date="2021-02" db="EMBL/GenBank/DDBJ databases">
        <authorList>
            <person name="Dougan E. K."/>
            <person name="Rhodes N."/>
            <person name="Thang M."/>
            <person name="Chan C."/>
        </authorList>
    </citation>
    <scope>NUCLEOTIDE SEQUENCE</scope>
</reference>
<comment type="caution">
    <text evidence="2">The sequence shown here is derived from an EMBL/GenBank/DDBJ whole genome shotgun (WGS) entry which is preliminary data.</text>
</comment>
<keyword evidence="1" id="KW-0732">Signal</keyword>
<accession>A0A813ET70</accession>
<evidence type="ECO:0000256" key="1">
    <source>
        <dbReference type="SAM" id="SignalP"/>
    </source>
</evidence>
<dbReference type="OMA" id="IRMSKFR"/>
<dbReference type="AlphaFoldDB" id="A0A813ET70"/>
<dbReference type="EMBL" id="CAJNNV010016324">
    <property type="protein sequence ID" value="CAE8604348.1"/>
    <property type="molecule type" value="Genomic_DNA"/>
</dbReference>
<evidence type="ECO:0000313" key="3">
    <source>
        <dbReference type="Proteomes" id="UP000654075"/>
    </source>
</evidence>
<proteinExistence type="predicted"/>
<dbReference type="Proteomes" id="UP000654075">
    <property type="component" value="Unassembled WGS sequence"/>
</dbReference>
<feature type="chain" id="PRO_5032802267" evidence="1">
    <location>
        <begin position="26"/>
        <end position="250"/>
    </location>
</feature>
<keyword evidence="3" id="KW-1185">Reference proteome</keyword>
<evidence type="ECO:0000313" key="2">
    <source>
        <dbReference type="EMBL" id="CAE8604348.1"/>
    </source>
</evidence>
<dbReference type="OrthoDB" id="188293at2759"/>
<name>A0A813ET70_POLGL</name>
<feature type="signal peptide" evidence="1">
    <location>
        <begin position="1"/>
        <end position="25"/>
    </location>
</feature>